<feature type="compositionally biased region" description="Basic and acidic residues" evidence="1">
    <location>
        <begin position="13"/>
        <end position="23"/>
    </location>
</feature>
<reference evidence="2 3" key="1">
    <citation type="journal article" date="2019" name="Sci. Rep.">
        <title>A high-quality genome of Eragrostis curvula grass provides insights into Poaceae evolution and supports new strategies to enhance forage quality.</title>
        <authorList>
            <person name="Carballo J."/>
            <person name="Santos B.A.C.M."/>
            <person name="Zappacosta D."/>
            <person name="Garbus I."/>
            <person name="Selva J.P."/>
            <person name="Gallo C.A."/>
            <person name="Diaz A."/>
            <person name="Albertini E."/>
            <person name="Caccamo M."/>
            <person name="Echenique V."/>
        </authorList>
    </citation>
    <scope>NUCLEOTIDE SEQUENCE [LARGE SCALE GENOMIC DNA]</scope>
    <source>
        <strain evidence="3">cv. Victoria</strain>
        <tissue evidence="2">Leaf</tissue>
    </source>
</reference>
<gene>
    <name evidence="2" type="ORF">EJB05_30066</name>
</gene>
<dbReference type="PANTHER" id="PTHR33737">
    <property type="entry name" value="OS05G0121800 PROTEIN"/>
    <property type="match status" value="1"/>
</dbReference>
<feature type="region of interest" description="Disordered" evidence="1">
    <location>
        <begin position="256"/>
        <end position="280"/>
    </location>
</feature>
<feature type="region of interest" description="Disordered" evidence="1">
    <location>
        <begin position="707"/>
        <end position="755"/>
    </location>
</feature>
<evidence type="ECO:0000313" key="2">
    <source>
        <dbReference type="EMBL" id="TVU27455.1"/>
    </source>
</evidence>
<dbReference type="Proteomes" id="UP000324897">
    <property type="component" value="Chromosome 2"/>
</dbReference>
<dbReference type="Gramene" id="TVU27455">
    <property type="protein sequence ID" value="TVU27455"/>
    <property type="gene ID" value="EJB05_30066"/>
</dbReference>
<feature type="compositionally biased region" description="Polar residues" evidence="1">
    <location>
        <begin position="745"/>
        <end position="755"/>
    </location>
</feature>
<organism evidence="2 3">
    <name type="scientific">Eragrostis curvula</name>
    <name type="common">weeping love grass</name>
    <dbReference type="NCBI Taxonomy" id="38414"/>
    <lineage>
        <taxon>Eukaryota</taxon>
        <taxon>Viridiplantae</taxon>
        <taxon>Streptophyta</taxon>
        <taxon>Embryophyta</taxon>
        <taxon>Tracheophyta</taxon>
        <taxon>Spermatophyta</taxon>
        <taxon>Magnoliopsida</taxon>
        <taxon>Liliopsida</taxon>
        <taxon>Poales</taxon>
        <taxon>Poaceae</taxon>
        <taxon>PACMAD clade</taxon>
        <taxon>Chloridoideae</taxon>
        <taxon>Eragrostideae</taxon>
        <taxon>Eragrostidinae</taxon>
        <taxon>Eragrostis</taxon>
    </lineage>
</organism>
<feature type="region of interest" description="Disordered" evidence="1">
    <location>
        <begin position="162"/>
        <end position="203"/>
    </location>
</feature>
<feature type="region of interest" description="Disordered" evidence="1">
    <location>
        <begin position="107"/>
        <end position="149"/>
    </location>
</feature>
<dbReference type="PANTHER" id="PTHR33737:SF2">
    <property type="entry name" value="OS12G0102700 PROTEIN"/>
    <property type="match status" value="1"/>
</dbReference>
<dbReference type="AlphaFoldDB" id="A0A5J9UV54"/>
<sequence>MASIPSAATAGSGDKENISEDVDHPLLDKEVAFAAKGRKKPAGFNLRKSIAWNPAFFTEEGVLDNSELSVLTGSELMAHGTPSSGVNGIMSPLRRSGRCGKTSQLKEVAENSHGKLSAKHRCTENQGRRLFSSAKPPQRDERKESVGCQNRSYARSYQKCIPRVPSGSTQKKLPNSTSTTPMSRIPKKPLHMAPRSTTPETTVLRSNKKLAPVKTEPIHRVPGLLPKSKIDSGPILEKDMVPSVAAIHEEANGSVKFKNPQISPSSFGGTSSTFAKPSGLRMPSPSVGLFTQENAHMSHSNAAQRNAGRFSAVNTSSLVKPSRYKQSEDLKTGIHLSKLLSTNSTNASNLISLPVTTDCNTNTLVGSEKRSLSKIISAYSAKSRDANCQERPEVYCLLAGSAATTQPLSSEKNDGARNSMPIVYNDSSHVEGRGIIKEIEPTDNSLSLKAIDDPCSLKATCSTTRPMAGSNISSQTSDLSCQSESDSGSVAAIDLENSDVGEKDLTVPLSEGDSCALDIDSSRNMGSCDHLNTECAPIEYTICADQMPLCDNSSDGMPALADRSSVYNDSVCDEGNPASPEEPNTDGETELEISTASAITEDALLHIGPEKNHTYKGTKCSPVKPEAPMNCVERKNVLSVELNMEDKMVFDSNKLPAQEDASHIEKEKAVGRSRTNTILRDHLKNLVPFTEEWLAVMEACGQEVLEQKSGAVQNSPPDKSAPEPSPWSPVKRKAQDVGPFDCTKYSKSVRTSVTP</sequence>
<dbReference type="OrthoDB" id="1931260at2759"/>
<keyword evidence="3" id="KW-1185">Reference proteome</keyword>
<feature type="compositionally biased region" description="Low complexity" evidence="1">
    <location>
        <begin position="265"/>
        <end position="274"/>
    </location>
</feature>
<evidence type="ECO:0000256" key="1">
    <source>
        <dbReference type="SAM" id="MobiDB-lite"/>
    </source>
</evidence>
<name>A0A5J9UV54_9POAL</name>
<dbReference type="EMBL" id="RWGY01000013">
    <property type="protein sequence ID" value="TVU27455.1"/>
    <property type="molecule type" value="Genomic_DNA"/>
</dbReference>
<comment type="caution">
    <text evidence="2">The sequence shown here is derived from an EMBL/GenBank/DDBJ whole genome shotgun (WGS) entry which is preliminary data.</text>
</comment>
<feature type="compositionally biased region" description="Polar residues" evidence="1">
    <location>
        <begin position="166"/>
        <end position="182"/>
    </location>
</feature>
<proteinExistence type="predicted"/>
<dbReference type="InterPro" id="IPR045882">
    <property type="entry name" value="GPT1/2"/>
</dbReference>
<protein>
    <submittedName>
        <fullName evidence="2">Uncharacterized protein</fullName>
    </submittedName>
</protein>
<dbReference type="GO" id="GO:0008017">
    <property type="term" value="F:microtubule binding"/>
    <property type="evidence" value="ECO:0007669"/>
    <property type="project" value="InterPro"/>
</dbReference>
<feature type="region of interest" description="Disordered" evidence="1">
    <location>
        <begin position="1"/>
        <end position="23"/>
    </location>
</feature>
<evidence type="ECO:0000313" key="3">
    <source>
        <dbReference type="Proteomes" id="UP000324897"/>
    </source>
</evidence>
<accession>A0A5J9UV54</accession>